<dbReference type="GO" id="GO:0016787">
    <property type="term" value="F:hydrolase activity"/>
    <property type="evidence" value="ECO:0007669"/>
    <property type="project" value="UniProtKB-KW"/>
</dbReference>
<dbReference type="InterPro" id="IPR016035">
    <property type="entry name" value="Acyl_Trfase/lysoPLipase"/>
</dbReference>
<dbReference type="AlphaFoldDB" id="A0A9E7GF15"/>
<evidence type="ECO:0000256" key="6">
    <source>
        <dbReference type="PROSITE-ProRule" id="PRU01161"/>
    </source>
</evidence>
<protein>
    <recommendedName>
        <fullName evidence="7">Patatin</fullName>
        <ecNumber evidence="7">3.1.1.-</ecNumber>
    </recommendedName>
</protein>
<evidence type="ECO:0000259" key="9">
    <source>
        <dbReference type="PROSITE" id="PS51635"/>
    </source>
</evidence>
<evidence type="ECO:0000256" key="5">
    <source>
        <dbReference type="ARBA" id="ARBA00025642"/>
    </source>
</evidence>
<keyword evidence="3 7" id="KW-0442">Lipid degradation</keyword>
<dbReference type="PROSITE" id="PS51635">
    <property type="entry name" value="PNPLA"/>
    <property type="match status" value="1"/>
</dbReference>
<evidence type="ECO:0000256" key="1">
    <source>
        <dbReference type="ARBA" id="ARBA00010240"/>
    </source>
</evidence>
<organism evidence="10 11">
    <name type="scientific">Musa troglodytarum</name>
    <name type="common">fe'i banana</name>
    <dbReference type="NCBI Taxonomy" id="320322"/>
    <lineage>
        <taxon>Eukaryota</taxon>
        <taxon>Viridiplantae</taxon>
        <taxon>Streptophyta</taxon>
        <taxon>Embryophyta</taxon>
        <taxon>Tracheophyta</taxon>
        <taxon>Spermatophyta</taxon>
        <taxon>Magnoliopsida</taxon>
        <taxon>Liliopsida</taxon>
        <taxon>Zingiberales</taxon>
        <taxon>Musaceae</taxon>
        <taxon>Musa</taxon>
    </lineage>
</organism>
<dbReference type="Gene3D" id="3.40.1090.10">
    <property type="entry name" value="Cytosolic phospholipase A2 catalytic domain"/>
    <property type="match status" value="1"/>
</dbReference>
<feature type="domain" description="PNPLA" evidence="9">
    <location>
        <begin position="58"/>
        <end position="254"/>
    </location>
</feature>
<comment type="function">
    <text evidence="7">Lipolytic acyl hydrolase (LAH).</text>
</comment>
<evidence type="ECO:0000256" key="8">
    <source>
        <dbReference type="SAM" id="MobiDB-lite"/>
    </source>
</evidence>
<sequence length="436" mass="45710">MAFVDSDKLSYEIFSILESKFLFGLDDHNKLLFPSSSSASSTGSPRTPAGAAGRVRILSIDGGGSPSDAFLAAAALARLESSLRRHSGDPSATVTEMFDVAAGSGAGGVLAAMLFTRGHDGRPLFSAADALQALLAESRRRGDRGFASKRGFLRGVFRRPGGFLRRIFGDATLRDTIKPLLIPCYDLSTGAPFLFSRADAVEADGYDFRVWEVCAATGADAGAAAVELRSVDGRTRVAAAGGGVAMANPAAAAVTHVLHNKQEFPFVAGVEDLMVVSLAASTVAPSAAGTAGLVRIAGEGVADMVDQAVAMAFGDRRTSNYVRIQANGFMCGSCTPRMANPKNLMDAAEAVMSQRNVESLLFRGKKISGETNAEKLDRFSGALIKEEERRKKSPIPTVVVIKQVMTPRTSSATNITTTTVTTATTSTTTTSTSPDH</sequence>
<proteinExistence type="inferred from homology"/>
<keyword evidence="2 7" id="KW-0378">Hydrolase</keyword>
<dbReference type="EC" id="3.1.1.-" evidence="7"/>
<dbReference type="SUPFAM" id="SSF52151">
    <property type="entry name" value="FabD/lysophospholipase-like"/>
    <property type="match status" value="1"/>
</dbReference>
<evidence type="ECO:0000256" key="7">
    <source>
        <dbReference type="RuleBase" id="RU361262"/>
    </source>
</evidence>
<dbReference type="InterPro" id="IPR002641">
    <property type="entry name" value="PNPLA_dom"/>
</dbReference>
<comment type="similarity">
    <text evidence="1 7">Belongs to the patatin family.</text>
</comment>
<dbReference type="PANTHER" id="PTHR32241:SF12">
    <property type="entry name" value="OS03G0784100 PROTEIN"/>
    <property type="match status" value="1"/>
</dbReference>
<reference evidence="10" key="1">
    <citation type="submission" date="2022-05" db="EMBL/GenBank/DDBJ databases">
        <title>The Musa troglodytarum L. genome provides insights into the mechanism of non-climacteric behaviour and enrichment of carotenoids.</title>
        <authorList>
            <person name="Wang J."/>
        </authorList>
    </citation>
    <scope>NUCLEOTIDE SEQUENCE</scope>
    <source>
        <tissue evidence="10">Leaf</tissue>
    </source>
</reference>
<keyword evidence="4 7" id="KW-0443">Lipid metabolism</keyword>
<evidence type="ECO:0000313" key="10">
    <source>
        <dbReference type="EMBL" id="URE10779.1"/>
    </source>
</evidence>
<dbReference type="Pfam" id="PF01734">
    <property type="entry name" value="Patatin"/>
    <property type="match status" value="1"/>
</dbReference>
<gene>
    <name evidence="10" type="ORF">MUK42_22263</name>
</gene>
<evidence type="ECO:0000313" key="11">
    <source>
        <dbReference type="Proteomes" id="UP001055439"/>
    </source>
</evidence>
<evidence type="ECO:0000256" key="3">
    <source>
        <dbReference type="ARBA" id="ARBA00022963"/>
    </source>
</evidence>
<comment type="domain">
    <text evidence="7">The nitrogen atoms of the two glycine residues in the GGXR motif define the oxyanion hole, and stabilize the oxyanion that forms during the nucleophilic attack by the catalytic serine during substrate cleavage.</text>
</comment>
<feature type="region of interest" description="Disordered" evidence="8">
    <location>
        <begin position="412"/>
        <end position="436"/>
    </location>
</feature>
<dbReference type="EMBL" id="CP097508">
    <property type="protein sequence ID" value="URE10779.1"/>
    <property type="molecule type" value="Genomic_DNA"/>
</dbReference>
<dbReference type="OrthoDB" id="777720at2759"/>
<comment type="function">
    <text evidence="5">Possesses non-specific lipolytic acyl hydrolase (LAH) activity. Hydrolyzes phospholipids as well as galactolipids. May play a role in disease resistance.</text>
</comment>
<evidence type="ECO:0000256" key="4">
    <source>
        <dbReference type="ARBA" id="ARBA00023098"/>
    </source>
</evidence>
<comment type="caution">
    <text evidence="6">Lacks conserved residue(s) required for the propagation of feature annotation.</text>
</comment>
<keyword evidence="11" id="KW-1185">Reference proteome</keyword>
<dbReference type="GO" id="GO:0016042">
    <property type="term" value="P:lipid catabolic process"/>
    <property type="evidence" value="ECO:0007669"/>
    <property type="project" value="UniProtKB-KW"/>
</dbReference>
<dbReference type="PANTHER" id="PTHR32241">
    <property type="entry name" value="PATATIN-LIKE PROTEIN 6"/>
    <property type="match status" value="1"/>
</dbReference>
<name>A0A9E7GF15_9LILI</name>
<dbReference type="Proteomes" id="UP001055439">
    <property type="component" value="Chromosome 6"/>
</dbReference>
<evidence type="ECO:0000256" key="2">
    <source>
        <dbReference type="ARBA" id="ARBA00022801"/>
    </source>
</evidence>
<accession>A0A9E7GF15</accession>